<reference evidence="1 2" key="1">
    <citation type="journal article" date="2018" name="PLoS Genet.">
        <title>Population sequencing reveals clonal diversity and ancestral inbreeding in the grapevine cultivar Chardonnay.</title>
        <authorList>
            <person name="Roach M.J."/>
            <person name="Johnson D.L."/>
            <person name="Bohlmann J."/>
            <person name="van Vuuren H.J."/>
            <person name="Jones S.J."/>
            <person name="Pretorius I.S."/>
            <person name="Schmidt S.A."/>
            <person name="Borneman A.R."/>
        </authorList>
    </citation>
    <scope>NUCLEOTIDE SEQUENCE [LARGE SCALE GENOMIC DNA]</scope>
    <source>
        <strain evidence="2">cv. Chardonnay</strain>
        <tissue evidence="1">Leaf</tissue>
    </source>
</reference>
<dbReference type="AlphaFoldDB" id="A0A438K2T3"/>
<dbReference type="EMBL" id="QGNW01000018">
    <property type="protein sequence ID" value="RVX15503.1"/>
    <property type="molecule type" value="Genomic_DNA"/>
</dbReference>
<gene>
    <name evidence="1" type="ORF">CK203_008960</name>
</gene>
<comment type="caution">
    <text evidence="1">The sequence shown here is derived from an EMBL/GenBank/DDBJ whole genome shotgun (WGS) entry which is preliminary data.</text>
</comment>
<name>A0A438K2T3_VITVI</name>
<evidence type="ECO:0000313" key="2">
    <source>
        <dbReference type="Proteomes" id="UP000288805"/>
    </source>
</evidence>
<dbReference type="Proteomes" id="UP000288805">
    <property type="component" value="Unassembled WGS sequence"/>
</dbReference>
<sequence length="234" mass="25503">MTIVLLEKGTSCRRATKYAPLLSSSLCAEVVFFSPPSLSHCIVVVVTSSLSASTFPHNPTLVPSRTHRTRGITPSPLLQPKIFPSTSVPCTVDIIGNQEYLISDIPPSSSRVSNLQCHHCSHRCSTSTSVGATRVSNANWNTCMFLTTAKDIWDAVHQTNSRALDAAQVYEIKAKTKATKHGNKTVTDKELSTLHETISIIQAKESKRSVMLEPQNMEGSAMVANKRLALLITK</sequence>
<protein>
    <submittedName>
        <fullName evidence="1">Uncharacterized protein</fullName>
    </submittedName>
</protein>
<accession>A0A438K2T3</accession>
<organism evidence="1 2">
    <name type="scientific">Vitis vinifera</name>
    <name type="common">Grape</name>
    <dbReference type="NCBI Taxonomy" id="29760"/>
    <lineage>
        <taxon>Eukaryota</taxon>
        <taxon>Viridiplantae</taxon>
        <taxon>Streptophyta</taxon>
        <taxon>Embryophyta</taxon>
        <taxon>Tracheophyta</taxon>
        <taxon>Spermatophyta</taxon>
        <taxon>Magnoliopsida</taxon>
        <taxon>eudicotyledons</taxon>
        <taxon>Gunneridae</taxon>
        <taxon>Pentapetalae</taxon>
        <taxon>rosids</taxon>
        <taxon>Vitales</taxon>
        <taxon>Vitaceae</taxon>
        <taxon>Viteae</taxon>
        <taxon>Vitis</taxon>
    </lineage>
</organism>
<proteinExistence type="predicted"/>
<evidence type="ECO:0000313" key="1">
    <source>
        <dbReference type="EMBL" id="RVX15503.1"/>
    </source>
</evidence>